<evidence type="ECO:0000256" key="15">
    <source>
        <dbReference type="SAM" id="Phobius"/>
    </source>
</evidence>
<dbReference type="PROSITE" id="PS51103">
    <property type="entry name" value="PTS_EIIC_TYPE_1"/>
    <property type="match status" value="1"/>
</dbReference>
<evidence type="ECO:0000256" key="9">
    <source>
        <dbReference type="ARBA" id="ARBA00022989"/>
    </source>
</evidence>
<dbReference type="GO" id="GO:0090589">
    <property type="term" value="F:protein-phosphocysteine-trehalose phosphotransferase system transporter activity"/>
    <property type="evidence" value="ECO:0007669"/>
    <property type="project" value="TreeGrafter"/>
</dbReference>
<evidence type="ECO:0000256" key="12">
    <source>
        <dbReference type="ARBA" id="ARBA00045139"/>
    </source>
</evidence>
<feature type="domain" description="PTS EIIC type-1" evidence="17">
    <location>
        <begin position="120"/>
        <end position="481"/>
    </location>
</feature>
<evidence type="ECO:0000256" key="1">
    <source>
        <dbReference type="ARBA" id="ARBA00004651"/>
    </source>
</evidence>
<evidence type="ECO:0000256" key="14">
    <source>
        <dbReference type="PROSITE-ProRule" id="PRU00421"/>
    </source>
</evidence>
<dbReference type="NCBIfam" id="TIGR01996">
    <property type="entry name" value="PTS-II-BC-sucr"/>
    <property type="match status" value="1"/>
</dbReference>
<keyword evidence="7 15" id="KW-0812">Transmembrane</keyword>
<keyword evidence="10 15" id="KW-0472">Membrane</keyword>
<keyword evidence="9 15" id="KW-1133">Transmembrane helix</keyword>
<comment type="catalytic activity">
    <reaction evidence="13">
        <text>N(pros)-phospho-L-histidyl-[protein](out) + sucrose = sucrose 6(G)-phosphate(in) + L-histidyl-[protein]</text>
        <dbReference type="Rhea" id="RHEA:49236"/>
        <dbReference type="Rhea" id="RHEA-COMP:9745"/>
        <dbReference type="Rhea" id="RHEA-COMP:9746"/>
        <dbReference type="ChEBI" id="CHEBI:17992"/>
        <dbReference type="ChEBI" id="CHEBI:29979"/>
        <dbReference type="ChEBI" id="CHEBI:64837"/>
        <dbReference type="ChEBI" id="CHEBI:91002"/>
        <dbReference type="EC" id="2.7.1.211"/>
    </reaction>
</comment>
<comment type="subcellular location">
    <subcellularLocation>
        <location evidence="1">Cell membrane</location>
        <topology evidence="1">Multi-pass membrane protein</topology>
    </subcellularLocation>
</comment>
<evidence type="ECO:0000256" key="8">
    <source>
        <dbReference type="ARBA" id="ARBA00022777"/>
    </source>
</evidence>
<dbReference type="PANTHER" id="PTHR30175:SF4">
    <property type="entry name" value="PTS SYSTEM TREHALOSE-SPECIFIC EIIBC COMPONENT"/>
    <property type="match status" value="1"/>
</dbReference>
<evidence type="ECO:0000256" key="13">
    <source>
        <dbReference type="ARBA" id="ARBA00048931"/>
    </source>
</evidence>
<sequence>MNYKEIAKEILLAIGGKENVTAAAHCATRLRLVLQNEGKINQKQLDEISAVKGTFATGGQYQIILGAGIVNEVYKEFSKLTGLSEMSTQDVKNAGSKKLNPFQQFVKMLSDIFVPIIPAIVAGGLLMGINNVLTAKDLFITGNSLVDAYPEMIDLAALINTFANASFVFLPVLIGFSSAKRFGGNPYLGAALGMLMVHPDLLNGWGYGGALVNGKIPVWNIFGFQIEKVGYQGTVLPVLAASYILSKIETYLRKVIPSALDNLLTPLLTIFITGILTFTLVGPITRSAGNLLTDGLVWLYNTTGFIGGGILGFVYAPIVITGMHHSFIAVETQLLANIGKTGGSFLLPMAAMSNIAQGAATLAVFFITKDKKIKSIASASGISALLGITEPAMFGVNLKLRYPFIGGIIGSGIACAFVTFYKVKAVGMGSAGIAGIISIKPGSIVPFAVGMIIAFIIAFAVTTVLAKRAAKNDIVNSESQGEMAS</sequence>
<dbReference type="InterPro" id="IPR001996">
    <property type="entry name" value="PTS_IIB_1"/>
</dbReference>
<dbReference type="CDD" id="cd00212">
    <property type="entry name" value="PTS_IIB_glc"/>
    <property type="match status" value="1"/>
</dbReference>
<dbReference type="EMBL" id="BOPZ01000013">
    <property type="protein sequence ID" value="GIM29122.1"/>
    <property type="molecule type" value="Genomic_DNA"/>
</dbReference>
<keyword evidence="8" id="KW-0418">Kinase</keyword>
<dbReference type="InterPro" id="IPR050558">
    <property type="entry name" value="PTS_Sugar-Specific_Components"/>
</dbReference>
<dbReference type="PROSITE" id="PS51098">
    <property type="entry name" value="PTS_EIIB_TYPE_1"/>
    <property type="match status" value="1"/>
</dbReference>
<dbReference type="RefSeq" id="WP_212903829.1">
    <property type="nucleotide sequence ID" value="NZ_BOPZ01000013.1"/>
</dbReference>
<dbReference type="Proteomes" id="UP000679179">
    <property type="component" value="Unassembled WGS sequence"/>
</dbReference>
<dbReference type="PANTHER" id="PTHR30175">
    <property type="entry name" value="PHOSPHOTRANSFERASE SYSTEM TRANSPORT PROTEIN"/>
    <property type="match status" value="1"/>
</dbReference>
<protein>
    <recommendedName>
        <fullName evidence="11">protein-N(pi)-phosphohistidine--sucrose phosphotransferase</fullName>
        <ecNumber evidence="11">2.7.1.211</ecNumber>
    </recommendedName>
</protein>
<evidence type="ECO:0000259" key="16">
    <source>
        <dbReference type="PROSITE" id="PS51098"/>
    </source>
</evidence>
<evidence type="ECO:0000259" key="17">
    <source>
        <dbReference type="PROSITE" id="PS51103"/>
    </source>
</evidence>
<keyword evidence="4" id="KW-0762">Sugar transport</keyword>
<evidence type="ECO:0000313" key="18">
    <source>
        <dbReference type="EMBL" id="GIM29122.1"/>
    </source>
</evidence>
<dbReference type="AlphaFoldDB" id="A0A919RZK1"/>
<dbReference type="GO" id="GO:0016301">
    <property type="term" value="F:kinase activity"/>
    <property type="evidence" value="ECO:0007669"/>
    <property type="project" value="UniProtKB-KW"/>
</dbReference>
<evidence type="ECO:0000256" key="10">
    <source>
        <dbReference type="ARBA" id="ARBA00023136"/>
    </source>
</evidence>
<dbReference type="InterPro" id="IPR013013">
    <property type="entry name" value="PTS_EIIC_1"/>
</dbReference>
<dbReference type="InterPro" id="IPR018113">
    <property type="entry name" value="PTrfase_EIIB_Cys"/>
</dbReference>
<evidence type="ECO:0000256" key="6">
    <source>
        <dbReference type="ARBA" id="ARBA00022683"/>
    </source>
</evidence>
<keyword evidence="6" id="KW-0598">Phosphotransferase system</keyword>
<dbReference type="NCBIfam" id="TIGR00826">
    <property type="entry name" value="EIIB_glc"/>
    <property type="match status" value="1"/>
</dbReference>
<organism evidence="18 19">
    <name type="scientific">Clostridium polyendosporum</name>
    <dbReference type="NCBI Taxonomy" id="69208"/>
    <lineage>
        <taxon>Bacteria</taxon>
        <taxon>Bacillati</taxon>
        <taxon>Bacillota</taxon>
        <taxon>Clostridia</taxon>
        <taxon>Eubacteriales</taxon>
        <taxon>Clostridiaceae</taxon>
        <taxon>Clostridium</taxon>
    </lineage>
</organism>
<dbReference type="Pfam" id="PF02378">
    <property type="entry name" value="PTS_EIIC"/>
    <property type="match status" value="1"/>
</dbReference>
<feature type="domain" description="PTS EIIB type-1" evidence="16">
    <location>
        <begin position="4"/>
        <end position="87"/>
    </location>
</feature>
<dbReference type="Pfam" id="PF00367">
    <property type="entry name" value="PTS_EIIB"/>
    <property type="match status" value="1"/>
</dbReference>
<dbReference type="GO" id="GO:0015771">
    <property type="term" value="P:trehalose transport"/>
    <property type="evidence" value="ECO:0007669"/>
    <property type="project" value="TreeGrafter"/>
</dbReference>
<dbReference type="GO" id="GO:0005886">
    <property type="term" value="C:plasma membrane"/>
    <property type="evidence" value="ECO:0007669"/>
    <property type="project" value="UniProtKB-SubCell"/>
</dbReference>
<dbReference type="InterPro" id="IPR003352">
    <property type="entry name" value="PTS_EIIC"/>
</dbReference>
<feature type="transmembrane region" description="Helical" evidence="15">
    <location>
        <begin position="404"/>
        <end position="423"/>
    </location>
</feature>
<dbReference type="GO" id="GO:0009401">
    <property type="term" value="P:phosphoenolpyruvate-dependent sugar phosphotransferase system"/>
    <property type="evidence" value="ECO:0007669"/>
    <property type="project" value="UniProtKB-KW"/>
</dbReference>
<dbReference type="Gene3D" id="3.30.1360.60">
    <property type="entry name" value="Glucose permease domain IIB"/>
    <property type="match status" value="1"/>
</dbReference>
<dbReference type="InterPro" id="IPR010973">
    <property type="entry name" value="PTS_IIBC_sucr"/>
</dbReference>
<feature type="transmembrane region" description="Helical" evidence="15">
    <location>
        <begin position="263"/>
        <end position="284"/>
    </location>
</feature>
<dbReference type="PROSITE" id="PS01035">
    <property type="entry name" value="PTS_EIIB_TYPE_1_CYS"/>
    <property type="match status" value="1"/>
</dbReference>
<comment type="function">
    <text evidence="12">The phosphoenolpyruvate-dependent sugar phosphotransferase system (sugar PTS), a major carbohydrate active transport system, catalyzes the phosphorylation of incoming sugar substrates concomitantly with their translocation across the cell membrane. This system is involved in sucrose transport.</text>
</comment>
<feature type="transmembrane region" description="Helical" evidence="15">
    <location>
        <begin position="443"/>
        <end position="466"/>
    </location>
</feature>
<feature type="transmembrane region" description="Helical" evidence="15">
    <location>
        <begin position="304"/>
        <end position="324"/>
    </location>
</feature>
<evidence type="ECO:0000256" key="3">
    <source>
        <dbReference type="ARBA" id="ARBA00022475"/>
    </source>
</evidence>
<dbReference type="EC" id="2.7.1.211" evidence="11"/>
<evidence type="ECO:0000256" key="4">
    <source>
        <dbReference type="ARBA" id="ARBA00022597"/>
    </source>
</evidence>
<keyword evidence="3" id="KW-1003">Cell membrane</keyword>
<accession>A0A919RZK1</accession>
<evidence type="ECO:0000256" key="7">
    <source>
        <dbReference type="ARBA" id="ARBA00022692"/>
    </source>
</evidence>
<evidence type="ECO:0000256" key="5">
    <source>
        <dbReference type="ARBA" id="ARBA00022679"/>
    </source>
</evidence>
<gene>
    <name evidence="18" type="ORF">CPJCM30710_17880</name>
</gene>
<name>A0A919RZK1_9CLOT</name>
<evidence type="ECO:0000256" key="11">
    <source>
        <dbReference type="ARBA" id="ARBA00044053"/>
    </source>
</evidence>
<keyword evidence="5" id="KW-0808">Transferase</keyword>
<dbReference type="GO" id="GO:0008982">
    <property type="term" value="F:protein-N(PI)-phosphohistidine-sugar phosphotransferase activity"/>
    <property type="evidence" value="ECO:0007669"/>
    <property type="project" value="InterPro"/>
</dbReference>
<feature type="transmembrane region" description="Helical" evidence="15">
    <location>
        <begin position="345"/>
        <end position="367"/>
    </location>
</feature>
<keyword evidence="19" id="KW-1185">Reference proteome</keyword>
<dbReference type="FunFam" id="3.30.1360.60:FF:000001">
    <property type="entry name" value="PTS system glucose-specific IIBC component PtsG"/>
    <property type="match status" value="1"/>
</dbReference>
<evidence type="ECO:0000313" key="19">
    <source>
        <dbReference type="Proteomes" id="UP000679179"/>
    </source>
</evidence>
<keyword evidence="2" id="KW-0813">Transport</keyword>
<feature type="active site" description="Phosphocysteine intermediate; for EIIB activity" evidence="14">
    <location>
        <position position="26"/>
    </location>
</feature>
<proteinExistence type="predicted"/>
<dbReference type="InterPro" id="IPR036878">
    <property type="entry name" value="Glu_permease_IIB"/>
</dbReference>
<reference evidence="18" key="1">
    <citation type="submission" date="2021-03" db="EMBL/GenBank/DDBJ databases">
        <title>Taxonomic study of Clostridium polyendosporum from meadow-gley soil under rice.</title>
        <authorList>
            <person name="Kobayashi H."/>
            <person name="Tanizawa Y."/>
            <person name="Yagura M."/>
        </authorList>
    </citation>
    <scope>NUCLEOTIDE SEQUENCE</scope>
    <source>
        <strain evidence="18">JCM 30710</strain>
    </source>
</reference>
<feature type="transmembrane region" description="Helical" evidence="15">
    <location>
        <begin position="153"/>
        <end position="176"/>
    </location>
</feature>
<dbReference type="SUPFAM" id="SSF55604">
    <property type="entry name" value="Glucose permease domain IIB"/>
    <property type="match status" value="1"/>
</dbReference>
<feature type="transmembrane region" description="Helical" evidence="15">
    <location>
        <begin position="112"/>
        <end position="133"/>
    </location>
</feature>
<evidence type="ECO:0000256" key="2">
    <source>
        <dbReference type="ARBA" id="ARBA00022448"/>
    </source>
</evidence>
<comment type="caution">
    <text evidence="18">The sequence shown here is derived from an EMBL/GenBank/DDBJ whole genome shotgun (WGS) entry which is preliminary data.</text>
</comment>